<organism evidence="2 3">
    <name type="scientific">Phakopsora pachyrhizi</name>
    <name type="common">Asian soybean rust disease fungus</name>
    <dbReference type="NCBI Taxonomy" id="170000"/>
    <lineage>
        <taxon>Eukaryota</taxon>
        <taxon>Fungi</taxon>
        <taxon>Dikarya</taxon>
        <taxon>Basidiomycota</taxon>
        <taxon>Pucciniomycotina</taxon>
        <taxon>Pucciniomycetes</taxon>
        <taxon>Pucciniales</taxon>
        <taxon>Phakopsoraceae</taxon>
        <taxon>Phakopsora</taxon>
    </lineage>
</organism>
<dbReference type="AlphaFoldDB" id="A0AAV0BLE5"/>
<evidence type="ECO:0000313" key="3">
    <source>
        <dbReference type="Proteomes" id="UP001153365"/>
    </source>
</evidence>
<dbReference type="Proteomes" id="UP001153365">
    <property type="component" value="Unassembled WGS sequence"/>
</dbReference>
<protein>
    <submittedName>
        <fullName evidence="2">Uncharacterized protein</fullName>
    </submittedName>
</protein>
<dbReference type="EMBL" id="CALTRL010005956">
    <property type="protein sequence ID" value="CAH7688125.1"/>
    <property type="molecule type" value="Genomic_DNA"/>
</dbReference>
<reference evidence="2" key="1">
    <citation type="submission" date="2022-06" db="EMBL/GenBank/DDBJ databases">
        <authorList>
            <consortium name="SYNGENTA / RWTH Aachen University"/>
        </authorList>
    </citation>
    <scope>NUCLEOTIDE SEQUENCE</scope>
</reference>
<proteinExistence type="predicted"/>
<sequence>MVTNNPCSNTDGRRSPGLLTLNLATAQTLPPVNHINSTTPSLPPYSESPTPISIPDNLIKEITQYVERGGSPVNFWLQAPSPVLTEAGPTESLPSSMDIKINLGATHLRDIPVPSSSNNLGECPVYLDDFRHLYPLELYGFPSVKQIQYPSHFCLAMDRFNYFNSYVFCHLCAYFLMFPATNMEVFNYCRCLILE</sequence>
<gene>
    <name evidence="2" type="ORF">PPACK8108_LOCUS23040</name>
</gene>
<evidence type="ECO:0000313" key="2">
    <source>
        <dbReference type="EMBL" id="CAH7688125.1"/>
    </source>
</evidence>
<evidence type="ECO:0000256" key="1">
    <source>
        <dbReference type="SAM" id="MobiDB-lite"/>
    </source>
</evidence>
<keyword evidence="3" id="KW-1185">Reference proteome</keyword>
<accession>A0AAV0BLE5</accession>
<name>A0AAV0BLE5_PHAPC</name>
<comment type="caution">
    <text evidence="2">The sequence shown here is derived from an EMBL/GenBank/DDBJ whole genome shotgun (WGS) entry which is preliminary data.</text>
</comment>
<feature type="region of interest" description="Disordered" evidence="1">
    <location>
        <begin position="31"/>
        <end position="50"/>
    </location>
</feature>